<dbReference type="Pfam" id="PF20254">
    <property type="entry name" value="DMFA2_C"/>
    <property type="match status" value="1"/>
</dbReference>
<name>A0A6J6FIH2_9ZZZZ</name>
<dbReference type="EMBL" id="CAEZUA010000027">
    <property type="protein sequence ID" value="CAB4587075.1"/>
    <property type="molecule type" value="Genomic_DNA"/>
</dbReference>
<sequence>MKARALQVTGALLLLTFCTSLASASPMRTMGTGTCNWDQDSGWVARENAKAGTSTWSKGVPLRLSADFSRRAQADRVEGWFDSTSTTCGQNVNLHILGKQTLTYVDVFRMGYYQGSGARLITSTKTKNKTWNFRSSSQTPPGQYLIRISAPKARASFVPLVIHNPNSQSDISFISSILTWQSYNQWSGYSLYKGPDAKRETRAETVSFDRPYDGDGSGQFRYMEFPALKRAEKLGLDINYLTDIDLDKGISSLGKTQSIVFGGHGEYWTKAMRETVEASLAKGINLISLGGNTGYNFTELSNGARAMGKITTWRDTPNDKPESLIWGSQYFALNVHKDFVVTRADVWPFNVLSQGEIIKGVVGNEVDSPLNAVGPAVEELARSSTNPNEKSIASMATYYTVASGAGILNMGTNGWVCAIENVCPWGHTFSPATKAQIQAVTDAIFAGLKKGPLGNWRKANPDIPKRS</sequence>
<gene>
    <name evidence="2" type="ORF">UFOPK1773_00568</name>
</gene>
<evidence type="ECO:0000313" key="2">
    <source>
        <dbReference type="EMBL" id="CAB4587075.1"/>
    </source>
</evidence>
<organism evidence="2">
    <name type="scientific">freshwater metagenome</name>
    <dbReference type="NCBI Taxonomy" id="449393"/>
    <lineage>
        <taxon>unclassified sequences</taxon>
        <taxon>metagenomes</taxon>
        <taxon>ecological metagenomes</taxon>
    </lineage>
</organism>
<evidence type="ECO:0000259" key="1">
    <source>
        <dbReference type="Pfam" id="PF20254"/>
    </source>
</evidence>
<feature type="domain" description="N,N-dimethylformamidase beta subunit-like C-terminal" evidence="1">
    <location>
        <begin position="105"/>
        <end position="421"/>
    </location>
</feature>
<reference evidence="2" key="1">
    <citation type="submission" date="2020-05" db="EMBL/GenBank/DDBJ databases">
        <authorList>
            <person name="Chiriac C."/>
            <person name="Salcher M."/>
            <person name="Ghai R."/>
            <person name="Kavagutti S V."/>
        </authorList>
    </citation>
    <scope>NUCLEOTIDE SEQUENCE</scope>
</reference>
<accession>A0A6J6FIH2</accession>
<dbReference type="AlphaFoldDB" id="A0A6J6FIH2"/>
<proteinExistence type="predicted"/>
<dbReference type="InterPro" id="IPR046540">
    <property type="entry name" value="DMFA2_C"/>
</dbReference>
<protein>
    <submittedName>
        <fullName evidence="2">Unannotated protein</fullName>
    </submittedName>
</protein>